<dbReference type="GO" id="GO:0071035">
    <property type="term" value="P:nuclear polyadenylation-dependent rRNA catabolic process"/>
    <property type="evidence" value="ECO:0007669"/>
    <property type="project" value="TreeGrafter"/>
</dbReference>
<dbReference type="AlphaFoldDB" id="A0AAV5QJJ9"/>
<dbReference type="SUPFAM" id="SSF53098">
    <property type="entry name" value="Ribonuclease H-like"/>
    <property type="match status" value="1"/>
</dbReference>
<evidence type="ECO:0000256" key="7">
    <source>
        <dbReference type="ARBA" id="ARBA00023242"/>
    </source>
</evidence>
<dbReference type="GO" id="GO:0071037">
    <property type="term" value="P:nuclear polyadenylation-dependent snRNA catabolic process"/>
    <property type="evidence" value="ECO:0007669"/>
    <property type="project" value="TreeGrafter"/>
</dbReference>
<dbReference type="GO" id="GO:0000176">
    <property type="term" value="C:nuclear exosome (RNase complex)"/>
    <property type="evidence" value="ECO:0007669"/>
    <property type="project" value="InterPro"/>
</dbReference>
<dbReference type="InterPro" id="IPR049559">
    <property type="entry name" value="Rrp6p-like_exo"/>
</dbReference>
<dbReference type="PANTHER" id="PTHR12124:SF47">
    <property type="entry name" value="EXOSOME COMPONENT 10"/>
    <property type="match status" value="1"/>
</dbReference>
<keyword evidence="12" id="KW-1185">Reference proteome</keyword>
<dbReference type="SUPFAM" id="SSF47819">
    <property type="entry name" value="HRDC-like"/>
    <property type="match status" value="1"/>
</dbReference>
<evidence type="ECO:0000256" key="9">
    <source>
        <dbReference type="SAM" id="MobiDB-lite"/>
    </source>
</evidence>
<dbReference type="GeneID" id="90072768"/>
<dbReference type="GO" id="GO:0071051">
    <property type="term" value="P:poly(A)-dependent snoRNA 3'-end processing"/>
    <property type="evidence" value="ECO:0007669"/>
    <property type="project" value="TreeGrafter"/>
</dbReference>
<evidence type="ECO:0000313" key="12">
    <source>
        <dbReference type="Proteomes" id="UP001360560"/>
    </source>
</evidence>
<dbReference type="InterPro" id="IPR045092">
    <property type="entry name" value="Rrp6-like"/>
</dbReference>
<feature type="region of interest" description="Disordered" evidence="9">
    <location>
        <begin position="711"/>
        <end position="757"/>
    </location>
</feature>
<dbReference type="EMBL" id="BTFZ01000003">
    <property type="protein sequence ID" value="GMM34789.1"/>
    <property type="molecule type" value="Genomic_DNA"/>
</dbReference>
<dbReference type="InterPro" id="IPR012588">
    <property type="entry name" value="Exosome-assoc_fac_Rrp6_N"/>
</dbReference>
<dbReference type="Pfam" id="PF01612">
    <property type="entry name" value="DNA_pol_A_exo1"/>
    <property type="match status" value="1"/>
</dbReference>
<keyword evidence="7" id="KW-0539">Nucleus</keyword>
<evidence type="ECO:0000256" key="6">
    <source>
        <dbReference type="ARBA" id="ARBA00022839"/>
    </source>
</evidence>
<comment type="similarity">
    <text evidence="8">Belongs to the exosome component 10/RRP6 family.</text>
</comment>
<dbReference type="PANTHER" id="PTHR12124">
    <property type="entry name" value="POLYMYOSITIS/SCLERODERMA AUTOANTIGEN-RELATED"/>
    <property type="match status" value="1"/>
</dbReference>
<dbReference type="GO" id="GO:0005730">
    <property type="term" value="C:nucleolus"/>
    <property type="evidence" value="ECO:0007669"/>
    <property type="project" value="TreeGrafter"/>
</dbReference>
<dbReference type="GO" id="GO:0000166">
    <property type="term" value="F:nucleotide binding"/>
    <property type="evidence" value="ECO:0007669"/>
    <property type="project" value="InterPro"/>
</dbReference>
<dbReference type="Pfam" id="PF08066">
    <property type="entry name" value="PMC2NT"/>
    <property type="match status" value="1"/>
</dbReference>
<dbReference type="InterPro" id="IPR002562">
    <property type="entry name" value="3'-5'_exonuclease_dom"/>
</dbReference>
<gene>
    <name evidence="11" type="ORF">DASC09_021140</name>
</gene>
<evidence type="ECO:0000256" key="2">
    <source>
        <dbReference type="ARBA" id="ARBA00022552"/>
    </source>
</evidence>
<dbReference type="Pfam" id="PF00570">
    <property type="entry name" value="HRDC"/>
    <property type="match status" value="1"/>
</dbReference>
<reference evidence="11 12" key="1">
    <citation type="journal article" date="2023" name="Elife">
        <title>Identification of key yeast species and microbe-microbe interactions impacting larval growth of Drosophila in the wild.</title>
        <authorList>
            <person name="Mure A."/>
            <person name="Sugiura Y."/>
            <person name="Maeda R."/>
            <person name="Honda K."/>
            <person name="Sakurai N."/>
            <person name="Takahashi Y."/>
            <person name="Watada M."/>
            <person name="Katoh T."/>
            <person name="Gotoh A."/>
            <person name="Gotoh Y."/>
            <person name="Taniguchi I."/>
            <person name="Nakamura K."/>
            <person name="Hayashi T."/>
            <person name="Katayama T."/>
            <person name="Uemura T."/>
            <person name="Hattori Y."/>
        </authorList>
    </citation>
    <scope>NUCLEOTIDE SEQUENCE [LARGE SCALE GENOMIC DNA]</scope>
    <source>
        <strain evidence="11 12">SC-9</strain>
    </source>
</reference>
<proteinExistence type="inferred from homology"/>
<organism evidence="11 12">
    <name type="scientific">Saccharomycopsis crataegensis</name>
    <dbReference type="NCBI Taxonomy" id="43959"/>
    <lineage>
        <taxon>Eukaryota</taxon>
        <taxon>Fungi</taxon>
        <taxon>Dikarya</taxon>
        <taxon>Ascomycota</taxon>
        <taxon>Saccharomycotina</taxon>
        <taxon>Saccharomycetes</taxon>
        <taxon>Saccharomycopsidaceae</taxon>
        <taxon>Saccharomycopsis</taxon>
    </lineage>
</organism>
<dbReference type="Gene3D" id="1.10.150.80">
    <property type="entry name" value="HRDC domain"/>
    <property type="match status" value="1"/>
</dbReference>
<dbReference type="InterPro" id="IPR036397">
    <property type="entry name" value="RNaseH_sf"/>
</dbReference>
<dbReference type="SMART" id="SM00474">
    <property type="entry name" value="35EXOc"/>
    <property type="match status" value="1"/>
</dbReference>
<dbReference type="GO" id="GO:0071040">
    <property type="term" value="P:nuclear polyadenylation-dependent antisense transcript catabolic process"/>
    <property type="evidence" value="ECO:0007669"/>
    <property type="project" value="TreeGrafter"/>
</dbReference>
<keyword evidence="3" id="KW-0540">Nuclease</keyword>
<feature type="region of interest" description="Disordered" evidence="9">
    <location>
        <begin position="105"/>
        <end position="170"/>
    </location>
</feature>
<dbReference type="GO" id="GO:0000467">
    <property type="term" value="P:exonucleolytic trimming to generate mature 3'-end of 5.8S rRNA from tricistronic rRNA transcript (SSU-rRNA, 5.8S rRNA, LSU-rRNA)"/>
    <property type="evidence" value="ECO:0007669"/>
    <property type="project" value="InterPro"/>
</dbReference>
<evidence type="ECO:0000259" key="10">
    <source>
        <dbReference type="PROSITE" id="PS50967"/>
    </source>
</evidence>
<dbReference type="RefSeq" id="XP_064851789.1">
    <property type="nucleotide sequence ID" value="XM_064995717.1"/>
</dbReference>
<dbReference type="GO" id="GO:0000175">
    <property type="term" value="F:3'-5'-RNA exonuclease activity"/>
    <property type="evidence" value="ECO:0007669"/>
    <property type="project" value="InterPro"/>
</dbReference>
<dbReference type="FunFam" id="3.30.420.10:FF:000059">
    <property type="entry name" value="Exosome complex exonuclease Rrp6"/>
    <property type="match status" value="1"/>
</dbReference>
<dbReference type="CDD" id="cd06147">
    <property type="entry name" value="Rrp6p_like_exo"/>
    <property type="match status" value="1"/>
</dbReference>
<dbReference type="InterPro" id="IPR012337">
    <property type="entry name" value="RNaseH-like_sf"/>
</dbReference>
<dbReference type="SMART" id="SM00341">
    <property type="entry name" value="HRDC"/>
    <property type="match status" value="1"/>
</dbReference>
<dbReference type="GO" id="GO:0071038">
    <property type="term" value="P:TRAMP-dependent tRNA surveillance pathway"/>
    <property type="evidence" value="ECO:0007669"/>
    <property type="project" value="TreeGrafter"/>
</dbReference>
<dbReference type="GO" id="GO:0071039">
    <property type="term" value="P:nuclear polyadenylation-dependent CUT catabolic process"/>
    <property type="evidence" value="ECO:0007669"/>
    <property type="project" value="TreeGrafter"/>
</dbReference>
<sequence length="757" mass="87612">MSVDNNNVQLKQIVKNVDQLKDISKQLADNDIPFYKTIDSKFAEQIDNDSSRLLGLINSFIESIDDNCDKLELGKESLNDNWKAIGNVFDGLYEKSDIAFDTLQKAKSTGQPTEVKKPESSNGLIYMEDGKAGNDDNDLKSRKRQPKPQLKFRNSIDNTETSPFKPKLVSKPNALKSFEDSLKIFQPEKEEDPAHYRQPYESEIDNHKYPDSILEKSEPIASQPWPSTEEPIWVDTVEKLNAMIIDLEDCPEIAVDLEHHDYRTYYGLVCLMQISNREKDWLVDTLALRDDLQPLNKIFTDPNVVKVFHGAFMDIIWLQRDLGLYIVSLFDTYHASKQLGFPKHSLAYLLERFANFKTNKKYQMADWRIRPLTSSMKLYARADTHFLLNIFDQLKNMLIEKDVMNVVLRESRNVAKRRFEYYSFRPSEPTSEVVTPISDRIEPWRNIMNQYNINLTKKQLVIDLYDWRDKIGRRDDESVRYVMPNQILVALVVNAPTDSAGVLAANHYVTEHVRMNAKEIAEIIQKSLKNSENEDMELLKSAHFHDTEALNLGNDQLTERRVYSNITKFNKFKKLFDNITSKTDLIDDSGSLFPSKMFVEDPATYVWSTKYDGQGKTMEFTSEDLQQRQKLINRLLKTDKDRTITAEVPVQTDKITSETKETHPVETPKKDQDEIIVIRKKVVRNRASKPKTASDENKDVVDYAKADKILVDKPSSKNYSRKRKAYDPYGKSLDEPRPAKKAFSLNRGKNVSYKTKK</sequence>
<name>A0AAV5QJJ9_9ASCO</name>
<keyword evidence="6" id="KW-0269">Exonuclease</keyword>
<evidence type="ECO:0000256" key="4">
    <source>
        <dbReference type="ARBA" id="ARBA00022801"/>
    </source>
</evidence>
<comment type="subcellular location">
    <subcellularLocation>
        <location evidence="1">Nucleus</location>
    </subcellularLocation>
</comment>
<comment type="caution">
    <text evidence="11">The sequence shown here is derived from an EMBL/GenBank/DDBJ whole genome shotgun (WGS) entry which is preliminary data.</text>
</comment>
<dbReference type="GO" id="GO:0003727">
    <property type="term" value="F:single-stranded RNA binding"/>
    <property type="evidence" value="ECO:0007669"/>
    <property type="project" value="TreeGrafter"/>
</dbReference>
<dbReference type="InterPro" id="IPR010997">
    <property type="entry name" value="HRDC-like_sf"/>
</dbReference>
<dbReference type="Gene3D" id="3.30.420.10">
    <property type="entry name" value="Ribonuclease H-like superfamily/Ribonuclease H"/>
    <property type="match status" value="1"/>
</dbReference>
<dbReference type="InterPro" id="IPR002121">
    <property type="entry name" value="HRDC_dom"/>
</dbReference>
<evidence type="ECO:0000256" key="1">
    <source>
        <dbReference type="ARBA" id="ARBA00004123"/>
    </source>
</evidence>
<keyword evidence="5" id="KW-0271">Exosome</keyword>
<dbReference type="PROSITE" id="PS50967">
    <property type="entry name" value="HRDC"/>
    <property type="match status" value="1"/>
</dbReference>
<dbReference type="Proteomes" id="UP001360560">
    <property type="component" value="Unassembled WGS sequence"/>
</dbReference>
<evidence type="ECO:0000256" key="8">
    <source>
        <dbReference type="ARBA" id="ARBA00043957"/>
    </source>
</evidence>
<dbReference type="InterPro" id="IPR044876">
    <property type="entry name" value="HRDC_dom_sf"/>
</dbReference>
<accession>A0AAV5QJJ9</accession>
<dbReference type="GO" id="GO:0071036">
    <property type="term" value="P:nuclear polyadenylation-dependent snoRNA catabolic process"/>
    <property type="evidence" value="ECO:0007669"/>
    <property type="project" value="TreeGrafter"/>
</dbReference>
<dbReference type="GO" id="GO:0071044">
    <property type="term" value="P:histone mRNA catabolic process"/>
    <property type="evidence" value="ECO:0007669"/>
    <property type="project" value="TreeGrafter"/>
</dbReference>
<keyword evidence="2" id="KW-0698">rRNA processing</keyword>
<feature type="compositionally biased region" description="Polar residues" evidence="9">
    <location>
        <begin position="747"/>
        <end position="757"/>
    </location>
</feature>
<keyword evidence="4" id="KW-0378">Hydrolase</keyword>
<evidence type="ECO:0000256" key="5">
    <source>
        <dbReference type="ARBA" id="ARBA00022835"/>
    </source>
</evidence>
<evidence type="ECO:0000256" key="3">
    <source>
        <dbReference type="ARBA" id="ARBA00022722"/>
    </source>
</evidence>
<feature type="compositionally biased region" description="Basic and acidic residues" evidence="9">
    <location>
        <begin position="128"/>
        <end position="140"/>
    </location>
</feature>
<protein>
    <submittedName>
        <fullName evidence="11">Exosome nuclease subunit</fullName>
    </submittedName>
</protein>
<evidence type="ECO:0000313" key="11">
    <source>
        <dbReference type="EMBL" id="GMM34789.1"/>
    </source>
</evidence>
<feature type="domain" description="HRDC" evidence="10">
    <location>
        <begin position="454"/>
        <end position="534"/>
    </location>
</feature>